<keyword evidence="3" id="KW-1185">Reference proteome</keyword>
<dbReference type="InterPro" id="IPR004291">
    <property type="entry name" value="Transposase_IS66_central"/>
</dbReference>
<dbReference type="Pfam" id="PF03050">
    <property type="entry name" value="DDE_Tnp_IS66"/>
    <property type="match status" value="1"/>
</dbReference>
<dbReference type="Proteomes" id="UP000467214">
    <property type="component" value="Unassembled WGS sequence"/>
</dbReference>
<dbReference type="EMBL" id="WSSB01000007">
    <property type="protein sequence ID" value="MXR37054.1"/>
    <property type="molecule type" value="Genomic_DNA"/>
</dbReference>
<comment type="caution">
    <text evidence="2">The sequence shown here is derived from an EMBL/GenBank/DDBJ whole genome shotgun (WGS) entry which is preliminary data.</text>
</comment>
<evidence type="ECO:0000259" key="1">
    <source>
        <dbReference type="Pfam" id="PF03050"/>
    </source>
</evidence>
<accession>A0A845BP76</accession>
<proteinExistence type="predicted"/>
<name>A0A845BP76_9NEIS</name>
<evidence type="ECO:0000313" key="3">
    <source>
        <dbReference type="Proteomes" id="UP000467214"/>
    </source>
</evidence>
<dbReference type="RefSeq" id="WP_160796660.1">
    <property type="nucleotide sequence ID" value="NZ_WSSB01000007.1"/>
</dbReference>
<protein>
    <submittedName>
        <fullName evidence="2">Transposase</fullName>
    </submittedName>
</protein>
<evidence type="ECO:0000313" key="2">
    <source>
        <dbReference type="EMBL" id="MXR37054.1"/>
    </source>
</evidence>
<sequence length="56" mass="6071">MGSQSAHRATISPERSQHPYCSYATSGHFQIDNNPAENAISPLAIGKVGWLIPYCP</sequence>
<organism evidence="2 3">
    <name type="scientific">Craterilacuibacter sinensis</name>
    <dbReference type="NCBI Taxonomy" id="2686017"/>
    <lineage>
        <taxon>Bacteria</taxon>
        <taxon>Pseudomonadati</taxon>
        <taxon>Pseudomonadota</taxon>
        <taxon>Betaproteobacteria</taxon>
        <taxon>Neisseriales</taxon>
        <taxon>Neisseriaceae</taxon>
        <taxon>Craterilacuibacter</taxon>
    </lineage>
</organism>
<reference evidence="2 3" key="1">
    <citation type="submission" date="2019-12" db="EMBL/GenBank/DDBJ databases">
        <title>Neisseriaceae gen. nov. sp. Genome sequencing and assembly.</title>
        <authorList>
            <person name="Liu Z."/>
            <person name="Li A."/>
        </authorList>
    </citation>
    <scope>NUCLEOTIDE SEQUENCE [LARGE SCALE GENOMIC DNA]</scope>
    <source>
        <strain evidence="2 3">B2N2-7</strain>
    </source>
</reference>
<feature type="domain" description="Transposase IS66 central" evidence="1">
    <location>
        <begin position="20"/>
        <end position="51"/>
    </location>
</feature>
<gene>
    <name evidence="2" type="ORF">GQF02_08720</name>
</gene>
<dbReference type="AlphaFoldDB" id="A0A845BP76"/>